<organism evidence="2">
    <name type="scientific">hydrothermal vent metagenome</name>
    <dbReference type="NCBI Taxonomy" id="652676"/>
    <lineage>
        <taxon>unclassified sequences</taxon>
        <taxon>metagenomes</taxon>
        <taxon>ecological metagenomes</taxon>
    </lineage>
</organism>
<keyword evidence="1" id="KW-1133">Transmembrane helix</keyword>
<keyword evidence="1" id="KW-0472">Membrane</keyword>
<keyword evidence="1" id="KW-0812">Transmembrane</keyword>
<feature type="transmembrane region" description="Helical" evidence="1">
    <location>
        <begin position="21"/>
        <end position="43"/>
    </location>
</feature>
<accession>A0A3B1DQ96</accession>
<protein>
    <submittedName>
        <fullName evidence="2">Uncharacterized protein</fullName>
    </submittedName>
</protein>
<dbReference type="EMBL" id="UOGL01000175">
    <property type="protein sequence ID" value="VAX38304.1"/>
    <property type="molecule type" value="Genomic_DNA"/>
</dbReference>
<gene>
    <name evidence="2" type="ORF">MNBD_PLANCTO02-892</name>
</gene>
<proteinExistence type="predicted"/>
<sequence>MRNQLKKPTQGNRRGVATLDYVLVLGVIMPLAVIVIPLGIRIVKLVYEMTSVLITWPFL</sequence>
<reference evidence="2" key="1">
    <citation type="submission" date="2018-06" db="EMBL/GenBank/DDBJ databases">
        <authorList>
            <person name="Zhirakovskaya E."/>
        </authorList>
    </citation>
    <scope>NUCLEOTIDE SEQUENCE</scope>
</reference>
<evidence type="ECO:0000256" key="1">
    <source>
        <dbReference type="SAM" id="Phobius"/>
    </source>
</evidence>
<evidence type="ECO:0000313" key="2">
    <source>
        <dbReference type="EMBL" id="VAX38304.1"/>
    </source>
</evidence>
<dbReference type="AlphaFoldDB" id="A0A3B1DQ96"/>
<name>A0A3B1DQ96_9ZZZZ</name>